<organism evidence="2 3">
    <name type="scientific">Frigidibacter mobilis</name>
    <dbReference type="NCBI Taxonomy" id="1335048"/>
    <lineage>
        <taxon>Bacteria</taxon>
        <taxon>Pseudomonadati</taxon>
        <taxon>Pseudomonadota</taxon>
        <taxon>Alphaproteobacteria</taxon>
        <taxon>Rhodobacterales</taxon>
        <taxon>Paracoccaceae</taxon>
        <taxon>Frigidibacter</taxon>
    </lineage>
</organism>
<evidence type="ECO:0000313" key="3">
    <source>
        <dbReference type="Proteomes" id="UP000076128"/>
    </source>
</evidence>
<feature type="transmembrane region" description="Helical" evidence="1">
    <location>
        <begin position="240"/>
        <end position="258"/>
    </location>
</feature>
<name>A0A159Z4H4_9RHOB</name>
<dbReference type="Pfam" id="PF09955">
    <property type="entry name" value="DUF2189"/>
    <property type="match status" value="1"/>
</dbReference>
<dbReference type="KEGG" id="daa:AKL17_2808"/>
<dbReference type="RefSeq" id="WP_236938156.1">
    <property type="nucleotide sequence ID" value="NZ_CP012661.1"/>
</dbReference>
<keyword evidence="1" id="KW-0812">Transmembrane</keyword>
<sequence>MVQGDMNVEVSAGASPLPEVQEVRLADIGAVLAAGWRDFTRAPLYGLFFSAVYVLGGVVMWQVYAAAGAEWWLIPVFVGFPLLAPFAATGLYEVSRRLEAGQALDWRGVLGVVFAQRQRQVPSMAMLILLMFMFWVFVAHTIFALFMGLSAMTNVSSSFEVLWTGNGLVMLAVGSAVGAVFATVLFAVTAGGLPMLLEREVDFVSAMIRSVQAVTANAVVMAVWGGVIAVLLFAAMLPMFLGLFVVLPVLGHATWHMYRRLLAE</sequence>
<feature type="transmembrane region" description="Helical" evidence="1">
    <location>
        <begin position="71"/>
        <end position="92"/>
    </location>
</feature>
<dbReference type="STRING" id="1335048.AKL17_2808"/>
<dbReference type="EMBL" id="CP012661">
    <property type="protein sequence ID" value="AMY70046.1"/>
    <property type="molecule type" value="Genomic_DNA"/>
</dbReference>
<accession>A0A159Z4H4</accession>
<dbReference type="PATRIC" id="fig|1335048.3.peg.2922"/>
<keyword evidence="3" id="KW-1185">Reference proteome</keyword>
<dbReference type="AlphaFoldDB" id="A0A159Z4H4"/>
<feature type="transmembrane region" description="Helical" evidence="1">
    <location>
        <begin position="214"/>
        <end position="234"/>
    </location>
</feature>
<evidence type="ECO:0000313" key="2">
    <source>
        <dbReference type="EMBL" id="AMY70046.1"/>
    </source>
</evidence>
<reference evidence="2 3" key="1">
    <citation type="submission" date="2015-09" db="EMBL/GenBank/DDBJ databases">
        <title>Complete genome sequence of Defluviimonas alba cai42t isolated from an oilfield in Xinjiang.</title>
        <authorList>
            <person name="Geng S."/>
            <person name="Pan X."/>
            <person name="Wu X."/>
        </authorList>
    </citation>
    <scope>NUCLEOTIDE SEQUENCE [LARGE SCALE GENOMIC DNA]</scope>
    <source>
        <strain evidence="3">cai42</strain>
    </source>
</reference>
<proteinExistence type="predicted"/>
<gene>
    <name evidence="2" type="ORF">AKL17_2808</name>
</gene>
<feature type="transmembrane region" description="Helical" evidence="1">
    <location>
        <begin position="44"/>
        <end position="65"/>
    </location>
</feature>
<dbReference type="Proteomes" id="UP000076128">
    <property type="component" value="Chromosome"/>
</dbReference>
<keyword evidence="1" id="KW-0472">Membrane</keyword>
<evidence type="ECO:0000256" key="1">
    <source>
        <dbReference type="SAM" id="Phobius"/>
    </source>
</evidence>
<feature type="transmembrane region" description="Helical" evidence="1">
    <location>
        <begin position="169"/>
        <end position="193"/>
    </location>
</feature>
<dbReference type="InterPro" id="IPR018692">
    <property type="entry name" value="DUF2189"/>
</dbReference>
<feature type="transmembrane region" description="Helical" evidence="1">
    <location>
        <begin position="127"/>
        <end position="149"/>
    </location>
</feature>
<keyword evidence="1" id="KW-1133">Transmembrane helix</keyword>
<protein>
    <recommendedName>
        <fullName evidence="4">DUF2189 domain-containing protein</fullName>
    </recommendedName>
</protein>
<evidence type="ECO:0008006" key="4">
    <source>
        <dbReference type="Google" id="ProtNLM"/>
    </source>
</evidence>